<comment type="subcellular location">
    <subcellularLocation>
        <location evidence="2">Endoplasmic reticulum membrane</location>
        <topology evidence="2">Single-pass type II membrane protein</topology>
    </subcellularLocation>
    <subcellularLocation>
        <location evidence="1">Golgi apparatus membrane</location>
        <topology evidence="1">Single-pass type II membrane protein</topology>
    </subcellularLocation>
</comment>
<gene>
    <name evidence="15" type="ORF">M3P09_08025</name>
</gene>
<evidence type="ECO:0000256" key="1">
    <source>
        <dbReference type="ARBA" id="ARBA00004323"/>
    </source>
</evidence>
<dbReference type="Proteomes" id="UP001165381">
    <property type="component" value="Unassembled WGS sequence"/>
</dbReference>
<dbReference type="Pfam" id="PF02485">
    <property type="entry name" value="Branch"/>
    <property type="match status" value="1"/>
</dbReference>
<comment type="caution">
    <text evidence="15">The sequence shown here is derived from an EMBL/GenBank/DDBJ whole genome shotgun (WGS) entry which is preliminary data.</text>
</comment>
<keyword evidence="12" id="KW-1015">Disulfide bond</keyword>
<dbReference type="PANTHER" id="PTHR46025">
    <property type="entry name" value="XYLOSYLTRANSFERASE OXT"/>
    <property type="match status" value="1"/>
</dbReference>
<keyword evidence="8" id="KW-0735">Signal-anchor</keyword>
<keyword evidence="16" id="KW-1185">Reference proteome</keyword>
<evidence type="ECO:0000256" key="3">
    <source>
        <dbReference type="ARBA" id="ARBA00022676"/>
    </source>
</evidence>
<proteinExistence type="predicted"/>
<evidence type="ECO:0000256" key="8">
    <source>
        <dbReference type="ARBA" id="ARBA00022968"/>
    </source>
</evidence>
<dbReference type="EMBL" id="JAMFLZ010000003">
    <property type="protein sequence ID" value="MCL6294935.1"/>
    <property type="molecule type" value="Genomic_DNA"/>
</dbReference>
<name>A0ABT0QDC4_9FLAO</name>
<dbReference type="RefSeq" id="WP_249972715.1">
    <property type="nucleotide sequence ID" value="NZ_JAMFLZ010000003.1"/>
</dbReference>
<evidence type="ECO:0000256" key="7">
    <source>
        <dbReference type="ARBA" id="ARBA00022824"/>
    </source>
</evidence>
<keyword evidence="3" id="KW-0328">Glycosyltransferase</keyword>
<evidence type="ECO:0000256" key="14">
    <source>
        <dbReference type="ARBA" id="ARBA00042865"/>
    </source>
</evidence>
<evidence type="ECO:0000256" key="11">
    <source>
        <dbReference type="ARBA" id="ARBA00023136"/>
    </source>
</evidence>
<evidence type="ECO:0000256" key="13">
    <source>
        <dbReference type="ARBA" id="ARBA00023180"/>
    </source>
</evidence>
<evidence type="ECO:0000256" key="2">
    <source>
        <dbReference type="ARBA" id="ARBA00004648"/>
    </source>
</evidence>
<evidence type="ECO:0000256" key="4">
    <source>
        <dbReference type="ARBA" id="ARBA00022679"/>
    </source>
</evidence>
<keyword evidence="9" id="KW-1133">Transmembrane helix</keyword>
<evidence type="ECO:0000313" key="15">
    <source>
        <dbReference type="EMBL" id="MCL6294935.1"/>
    </source>
</evidence>
<protein>
    <recommendedName>
        <fullName evidence="14">Peptide O-xylosyltransferase</fullName>
    </recommendedName>
</protein>
<dbReference type="InterPro" id="IPR003406">
    <property type="entry name" value="Glyco_trans_14"/>
</dbReference>
<dbReference type="PANTHER" id="PTHR46025:SF3">
    <property type="entry name" value="XYLOSYLTRANSFERASE OXT"/>
    <property type="match status" value="1"/>
</dbReference>
<keyword evidence="11" id="KW-0472">Membrane</keyword>
<organism evidence="15 16">
    <name type="scientific">Jejuia spongiicola</name>
    <dbReference type="NCBI Taxonomy" id="2942207"/>
    <lineage>
        <taxon>Bacteria</taxon>
        <taxon>Pseudomonadati</taxon>
        <taxon>Bacteroidota</taxon>
        <taxon>Flavobacteriia</taxon>
        <taxon>Flavobacteriales</taxon>
        <taxon>Flavobacteriaceae</taxon>
        <taxon>Jejuia</taxon>
    </lineage>
</organism>
<keyword evidence="13" id="KW-0325">Glycoprotein</keyword>
<evidence type="ECO:0000256" key="6">
    <source>
        <dbReference type="ARBA" id="ARBA00022723"/>
    </source>
</evidence>
<reference evidence="15" key="1">
    <citation type="submission" date="2022-05" db="EMBL/GenBank/DDBJ databases">
        <authorList>
            <person name="Park J.-S."/>
        </authorList>
    </citation>
    <scope>NUCLEOTIDE SEQUENCE</scope>
    <source>
        <strain evidence="15">2012CJ34-3</strain>
    </source>
</reference>
<sequence length="297" mass="34845">MKQAILITAYKNFAHLVDIIDFFDDSFYIYIHIDKKSKIPQKIYKELQTNVYVKMVSQKFVVNWGGLNHLKSILFLGGAALKNKDIQYFHLISGQDFPIKNIIQFKKMIDDSKAKGFLEYFEIPTKGWGNENGGLDRVTYYHLYDVLNAKKHIKWMWKFVNLQKKLHVKRSITNKTPKLYGGSTWWSLSRGVLQYVVDYTSKKSYLFNRLKYTFCPEEIYFQTVIMNSAFSKQIINNNLRYIDWNPDRVGKHNPSPAILNLSDFEKISTSDKLFARKFEKPTSDILKAAVQKSINCR</sequence>
<keyword evidence="6" id="KW-0479">Metal-binding</keyword>
<evidence type="ECO:0000313" key="16">
    <source>
        <dbReference type="Proteomes" id="UP001165381"/>
    </source>
</evidence>
<evidence type="ECO:0000256" key="10">
    <source>
        <dbReference type="ARBA" id="ARBA00023034"/>
    </source>
</evidence>
<keyword evidence="5" id="KW-0812">Transmembrane</keyword>
<dbReference type="InterPro" id="IPR043538">
    <property type="entry name" value="XYLT"/>
</dbReference>
<keyword evidence="7" id="KW-0256">Endoplasmic reticulum</keyword>
<evidence type="ECO:0000256" key="9">
    <source>
        <dbReference type="ARBA" id="ARBA00022989"/>
    </source>
</evidence>
<evidence type="ECO:0000256" key="12">
    <source>
        <dbReference type="ARBA" id="ARBA00023157"/>
    </source>
</evidence>
<keyword evidence="4" id="KW-0808">Transferase</keyword>
<keyword evidence="10" id="KW-0333">Golgi apparatus</keyword>
<evidence type="ECO:0000256" key="5">
    <source>
        <dbReference type="ARBA" id="ARBA00022692"/>
    </source>
</evidence>
<accession>A0ABT0QDC4</accession>